<reference evidence="1 2" key="1">
    <citation type="journal article" date="2016" name="Nat. Commun.">
        <title>Thousands of microbial genomes shed light on interconnected biogeochemical processes in an aquifer system.</title>
        <authorList>
            <person name="Anantharaman K."/>
            <person name="Brown C.T."/>
            <person name="Hug L.A."/>
            <person name="Sharon I."/>
            <person name="Castelle C.J."/>
            <person name="Probst A.J."/>
            <person name="Thomas B.C."/>
            <person name="Singh A."/>
            <person name="Wilkins M.J."/>
            <person name="Karaoz U."/>
            <person name="Brodie E.L."/>
            <person name="Williams K.H."/>
            <person name="Hubbard S.S."/>
            <person name="Banfield J.F."/>
        </authorList>
    </citation>
    <scope>NUCLEOTIDE SEQUENCE [LARGE SCALE GENOMIC DNA]</scope>
</reference>
<dbReference type="Gene3D" id="3.40.50.1000">
    <property type="entry name" value="HAD superfamily/HAD-like"/>
    <property type="match status" value="1"/>
</dbReference>
<dbReference type="InterPro" id="IPR023198">
    <property type="entry name" value="PGP-like_dom2"/>
</dbReference>
<dbReference type="GO" id="GO:0006281">
    <property type="term" value="P:DNA repair"/>
    <property type="evidence" value="ECO:0007669"/>
    <property type="project" value="TreeGrafter"/>
</dbReference>
<accession>A0A1G1VR20</accession>
<dbReference type="Pfam" id="PF13419">
    <property type="entry name" value="HAD_2"/>
    <property type="match status" value="1"/>
</dbReference>
<proteinExistence type="predicted"/>
<dbReference type="SUPFAM" id="SSF56784">
    <property type="entry name" value="HAD-like"/>
    <property type="match status" value="1"/>
</dbReference>
<dbReference type="InterPro" id="IPR041492">
    <property type="entry name" value="HAD_2"/>
</dbReference>
<dbReference type="Proteomes" id="UP000179233">
    <property type="component" value="Unassembled WGS sequence"/>
</dbReference>
<dbReference type="AlphaFoldDB" id="A0A1G1VR20"/>
<dbReference type="InterPro" id="IPR023214">
    <property type="entry name" value="HAD_sf"/>
</dbReference>
<evidence type="ECO:0008006" key="3">
    <source>
        <dbReference type="Google" id="ProtNLM"/>
    </source>
</evidence>
<gene>
    <name evidence="1" type="ORF">A2786_00790</name>
</gene>
<evidence type="ECO:0000313" key="2">
    <source>
        <dbReference type="Proteomes" id="UP000179233"/>
    </source>
</evidence>
<dbReference type="InterPro" id="IPR006439">
    <property type="entry name" value="HAD-SF_hydro_IA"/>
</dbReference>
<dbReference type="EMBL" id="MHCJ01000006">
    <property type="protein sequence ID" value="OGY17846.1"/>
    <property type="molecule type" value="Genomic_DNA"/>
</dbReference>
<protein>
    <recommendedName>
        <fullName evidence="3">HAD family hydrolase</fullName>
    </recommendedName>
</protein>
<dbReference type="Gene3D" id="1.10.150.240">
    <property type="entry name" value="Putative phosphatase, domain 2"/>
    <property type="match status" value="1"/>
</dbReference>
<dbReference type="GO" id="GO:0008967">
    <property type="term" value="F:phosphoglycolate phosphatase activity"/>
    <property type="evidence" value="ECO:0007669"/>
    <property type="project" value="TreeGrafter"/>
</dbReference>
<dbReference type="PANTHER" id="PTHR43434">
    <property type="entry name" value="PHOSPHOGLYCOLATE PHOSPHATASE"/>
    <property type="match status" value="1"/>
</dbReference>
<dbReference type="InterPro" id="IPR050155">
    <property type="entry name" value="HAD-like_hydrolase_sf"/>
</dbReference>
<dbReference type="InterPro" id="IPR036412">
    <property type="entry name" value="HAD-like_sf"/>
</dbReference>
<sequence length="211" mass="24041">MIKVVIFDVDGVLLDSWEANIKFYQLLLEESGYNVPSRKEIEGVFHLPMMDAIRQLTQETSDVRVREVWEMGRGRKVRYPTELLKIPEHSRDVVDTLDKTYRLAIVTSRVRLGVEDYFTISGLKQYFTVVVSYEDYTHPKPHPEPLLLALKKLKVKAGEAVYIGDSETDIQAAKAANTKIIVYSARPLQGADLNVESFLEIPEAIAELNRS</sequence>
<name>A0A1G1VR20_9BACT</name>
<comment type="caution">
    <text evidence="1">The sequence shown here is derived from an EMBL/GenBank/DDBJ whole genome shotgun (WGS) entry which is preliminary data.</text>
</comment>
<dbReference type="SFLD" id="SFLDS00003">
    <property type="entry name" value="Haloacid_Dehalogenase"/>
    <property type="match status" value="1"/>
</dbReference>
<dbReference type="NCBIfam" id="TIGR01549">
    <property type="entry name" value="HAD-SF-IA-v1"/>
    <property type="match status" value="1"/>
</dbReference>
<dbReference type="PANTHER" id="PTHR43434:SF1">
    <property type="entry name" value="PHOSPHOGLYCOLATE PHOSPHATASE"/>
    <property type="match status" value="1"/>
</dbReference>
<dbReference type="SFLD" id="SFLDG01129">
    <property type="entry name" value="C1.5:_HAD__Beta-PGM__Phosphata"/>
    <property type="match status" value="1"/>
</dbReference>
<evidence type="ECO:0000313" key="1">
    <source>
        <dbReference type="EMBL" id="OGY17846.1"/>
    </source>
</evidence>
<dbReference type="NCBIfam" id="TIGR01509">
    <property type="entry name" value="HAD-SF-IA-v3"/>
    <property type="match status" value="1"/>
</dbReference>
<organism evidence="1 2">
    <name type="scientific">Candidatus Chisholmbacteria bacterium RIFCSPHIGHO2_01_FULL_52_32</name>
    <dbReference type="NCBI Taxonomy" id="1797591"/>
    <lineage>
        <taxon>Bacteria</taxon>
        <taxon>Candidatus Chisholmiibacteriota</taxon>
    </lineage>
</organism>